<keyword evidence="10" id="KW-0408">Iron</keyword>
<evidence type="ECO:0000313" key="13">
    <source>
        <dbReference type="EMBL" id="MBK1790683.1"/>
    </source>
</evidence>
<dbReference type="GO" id="GO:0005886">
    <property type="term" value="C:plasma membrane"/>
    <property type="evidence" value="ECO:0007669"/>
    <property type="project" value="UniProtKB-SubCell"/>
</dbReference>
<evidence type="ECO:0000256" key="4">
    <source>
        <dbReference type="ARBA" id="ARBA00022475"/>
    </source>
</evidence>
<dbReference type="GO" id="GO:0009055">
    <property type="term" value="F:electron transfer activity"/>
    <property type="evidence" value="ECO:0007669"/>
    <property type="project" value="TreeGrafter"/>
</dbReference>
<accession>A0A8J7SLV7</accession>
<keyword evidence="8" id="KW-0249">Electron transport</keyword>
<dbReference type="InterPro" id="IPR051174">
    <property type="entry name" value="Cytochrome_c-type_ET"/>
</dbReference>
<evidence type="ECO:0000256" key="7">
    <source>
        <dbReference type="ARBA" id="ARBA00022723"/>
    </source>
</evidence>
<keyword evidence="5" id="KW-0349">Heme</keyword>
<dbReference type="NCBIfam" id="TIGR03153">
    <property type="entry name" value="cytochr_NrfH"/>
    <property type="match status" value="1"/>
</dbReference>
<keyword evidence="6" id="KW-0812">Transmembrane</keyword>
<name>A0A8J7SLV7_9BACT</name>
<keyword evidence="9" id="KW-1133">Transmembrane helix</keyword>
<comment type="caution">
    <text evidence="13">The sequence shown here is derived from an EMBL/GenBank/DDBJ whole genome shotgun (WGS) entry which is preliminary data.</text>
</comment>
<dbReference type="GO" id="GO:0042279">
    <property type="term" value="F:nitrite reductase (cytochrome, ammonia-forming) activity"/>
    <property type="evidence" value="ECO:0007669"/>
    <property type="project" value="UniProtKB-EC"/>
</dbReference>
<evidence type="ECO:0000256" key="9">
    <source>
        <dbReference type="ARBA" id="ARBA00022989"/>
    </source>
</evidence>
<keyword evidence="3" id="KW-0813">Transport</keyword>
<evidence type="ECO:0000259" key="12">
    <source>
        <dbReference type="Pfam" id="PF03264"/>
    </source>
</evidence>
<evidence type="ECO:0000256" key="6">
    <source>
        <dbReference type="ARBA" id="ARBA00022692"/>
    </source>
</evidence>
<evidence type="ECO:0000313" key="14">
    <source>
        <dbReference type="Proteomes" id="UP000624703"/>
    </source>
</evidence>
<evidence type="ECO:0000256" key="11">
    <source>
        <dbReference type="ARBA" id="ARBA00023136"/>
    </source>
</evidence>
<keyword evidence="7" id="KW-0479">Metal-binding</keyword>
<evidence type="ECO:0000256" key="1">
    <source>
        <dbReference type="ARBA" id="ARBA00004236"/>
    </source>
</evidence>
<proteinExistence type="inferred from homology"/>
<keyword evidence="13" id="KW-0560">Oxidoreductase</keyword>
<dbReference type="Proteomes" id="UP000624703">
    <property type="component" value="Unassembled WGS sequence"/>
</dbReference>
<comment type="similarity">
    <text evidence="2">Belongs to the NapC/NirT/NrfH family.</text>
</comment>
<dbReference type="PANTHER" id="PTHR30333:SF1">
    <property type="entry name" value="CYTOCHROME C-TYPE PROTEIN NAPC"/>
    <property type="match status" value="1"/>
</dbReference>
<comment type="subcellular location">
    <subcellularLocation>
        <location evidence="1">Cell membrane</location>
    </subcellularLocation>
</comment>
<dbReference type="EC" id="1.7.2.2" evidence="13"/>
<keyword evidence="14" id="KW-1185">Reference proteome</keyword>
<dbReference type="GO" id="GO:0009061">
    <property type="term" value="P:anaerobic respiration"/>
    <property type="evidence" value="ECO:0007669"/>
    <property type="project" value="TreeGrafter"/>
</dbReference>
<organism evidence="13 14">
    <name type="scientific">Persicirhabdus sediminis</name>
    <dbReference type="NCBI Taxonomy" id="454144"/>
    <lineage>
        <taxon>Bacteria</taxon>
        <taxon>Pseudomonadati</taxon>
        <taxon>Verrucomicrobiota</taxon>
        <taxon>Verrucomicrobiia</taxon>
        <taxon>Verrucomicrobiales</taxon>
        <taxon>Verrucomicrobiaceae</taxon>
        <taxon>Persicirhabdus</taxon>
    </lineage>
</organism>
<dbReference type="GO" id="GO:0022900">
    <property type="term" value="P:electron transport chain"/>
    <property type="evidence" value="ECO:0007669"/>
    <property type="project" value="InterPro"/>
</dbReference>
<sequence>MLGILVGTAASVLHISNATSYLSDEPEACMNCHIMAPQYATWQRGSHAKVATCNDCHVPNDNYLRKYLFKAKDGARHGYMFTFRLEPQVIQVHEPGMRVIQENCIRCHENLLGDTNHLAISFDDAEAGNGTLCWDCHRQTPHGRVNSLSSVPHARVPQLSDPLPKWLSQELKEKQSIEFKNQE</sequence>
<dbReference type="InterPro" id="IPR005126">
    <property type="entry name" value="NapC/NirT_cyt_c_N"/>
</dbReference>
<protein>
    <submittedName>
        <fullName evidence="13">Cytochrome c nitrite reductase small subunit</fullName>
        <ecNumber evidence="13">1.7.2.2</ecNumber>
    </submittedName>
</protein>
<keyword evidence="4" id="KW-1003">Cell membrane</keyword>
<dbReference type="PANTHER" id="PTHR30333">
    <property type="entry name" value="CYTOCHROME C-TYPE PROTEIN"/>
    <property type="match status" value="1"/>
</dbReference>
<feature type="domain" description="NapC/NirT cytochrome c N-terminal" evidence="12">
    <location>
        <begin position="6"/>
        <end position="144"/>
    </location>
</feature>
<dbReference type="AlphaFoldDB" id="A0A8J7SLV7"/>
<dbReference type="EMBL" id="JAENIM010000031">
    <property type="protein sequence ID" value="MBK1790683.1"/>
    <property type="molecule type" value="Genomic_DNA"/>
</dbReference>
<dbReference type="InterPro" id="IPR038266">
    <property type="entry name" value="NapC/NirT_cytc_sf"/>
</dbReference>
<evidence type="ECO:0000256" key="10">
    <source>
        <dbReference type="ARBA" id="ARBA00023004"/>
    </source>
</evidence>
<dbReference type="Pfam" id="PF03264">
    <property type="entry name" value="Cytochrom_NNT"/>
    <property type="match status" value="1"/>
</dbReference>
<dbReference type="InterPro" id="IPR036280">
    <property type="entry name" value="Multihaem_cyt_sf"/>
</dbReference>
<dbReference type="InterPro" id="IPR017571">
    <property type="entry name" value="NrfH"/>
</dbReference>
<reference evidence="13" key="1">
    <citation type="submission" date="2021-01" db="EMBL/GenBank/DDBJ databases">
        <title>Modified the classification status of verrucomicrobia.</title>
        <authorList>
            <person name="Feng X."/>
        </authorList>
    </citation>
    <scope>NUCLEOTIDE SEQUENCE</scope>
    <source>
        <strain evidence="13">_KCTC 22039</strain>
    </source>
</reference>
<evidence type="ECO:0000256" key="2">
    <source>
        <dbReference type="ARBA" id="ARBA00007395"/>
    </source>
</evidence>
<gene>
    <name evidence="13" type="primary">nrfH</name>
    <name evidence="13" type="ORF">JIN82_05885</name>
</gene>
<dbReference type="GO" id="GO:0046872">
    <property type="term" value="F:metal ion binding"/>
    <property type="evidence" value="ECO:0007669"/>
    <property type="project" value="UniProtKB-KW"/>
</dbReference>
<evidence type="ECO:0000256" key="8">
    <source>
        <dbReference type="ARBA" id="ARBA00022982"/>
    </source>
</evidence>
<evidence type="ECO:0000256" key="3">
    <source>
        <dbReference type="ARBA" id="ARBA00022448"/>
    </source>
</evidence>
<keyword evidence="11" id="KW-0472">Membrane</keyword>
<dbReference type="SUPFAM" id="SSF48695">
    <property type="entry name" value="Multiheme cytochromes"/>
    <property type="match status" value="1"/>
</dbReference>
<evidence type="ECO:0000256" key="5">
    <source>
        <dbReference type="ARBA" id="ARBA00022617"/>
    </source>
</evidence>
<dbReference type="Gene3D" id="1.10.3820.10">
    <property type="entry name" value="Di-heme elbow motif domain"/>
    <property type="match status" value="1"/>
</dbReference>